<feature type="transmembrane region" description="Helical" evidence="6">
    <location>
        <begin position="270"/>
        <end position="290"/>
    </location>
</feature>
<evidence type="ECO:0000256" key="6">
    <source>
        <dbReference type="SAM" id="Phobius"/>
    </source>
</evidence>
<dbReference type="KEGG" id="fwa:DCMF_06045"/>
<name>A0A3G1KPK7_FORW1</name>
<keyword evidence="3 6" id="KW-0812">Transmembrane</keyword>
<comment type="subcellular location">
    <subcellularLocation>
        <location evidence="1">Cell membrane</location>
        <topology evidence="1">Multi-pass membrane protein</topology>
    </subcellularLocation>
</comment>
<evidence type="ECO:0000256" key="3">
    <source>
        <dbReference type="ARBA" id="ARBA00022692"/>
    </source>
</evidence>
<dbReference type="InterPro" id="IPR001851">
    <property type="entry name" value="ABC_transp_permease"/>
</dbReference>
<dbReference type="Proteomes" id="UP000323521">
    <property type="component" value="Chromosome"/>
</dbReference>
<evidence type="ECO:0000256" key="2">
    <source>
        <dbReference type="ARBA" id="ARBA00022475"/>
    </source>
</evidence>
<evidence type="ECO:0000256" key="4">
    <source>
        <dbReference type="ARBA" id="ARBA00022989"/>
    </source>
</evidence>
<dbReference type="Pfam" id="PF02653">
    <property type="entry name" value="BPD_transp_2"/>
    <property type="match status" value="1"/>
</dbReference>
<reference evidence="7 8" key="1">
    <citation type="submission" date="2016-10" db="EMBL/GenBank/DDBJ databases">
        <title>Complete Genome Sequence of Peptococcaceae strain DCMF.</title>
        <authorList>
            <person name="Edwards R.J."/>
            <person name="Holland S.I."/>
            <person name="Deshpande N.P."/>
            <person name="Wong Y.K."/>
            <person name="Ertan H."/>
            <person name="Manefield M."/>
            <person name="Russell T.L."/>
            <person name="Lee M.J."/>
        </authorList>
    </citation>
    <scope>NUCLEOTIDE SEQUENCE [LARGE SCALE GENOMIC DNA]</scope>
    <source>
        <strain evidence="7 8">DCMF</strain>
    </source>
</reference>
<feature type="transmembrane region" description="Helical" evidence="6">
    <location>
        <begin position="69"/>
        <end position="88"/>
    </location>
</feature>
<dbReference type="OrthoDB" id="5499919at2"/>
<evidence type="ECO:0000313" key="7">
    <source>
        <dbReference type="EMBL" id="ATW24402.1"/>
    </source>
</evidence>
<evidence type="ECO:0000313" key="8">
    <source>
        <dbReference type="Proteomes" id="UP000323521"/>
    </source>
</evidence>
<dbReference type="PANTHER" id="PTHR32196">
    <property type="entry name" value="ABC TRANSPORTER PERMEASE PROTEIN YPHD-RELATED-RELATED"/>
    <property type="match status" value="1"/>
</dbReference>
<gene>
    <name evidence="7" type="ORF">DCMF_06045</name>
</gene>
<feature type="transmembrane region" description="Helical" evidence="6">
    <location>
        <begin position="43"/>
        <end position="62"/>
    </location>
</feature>
<dbReference type="EMBL" id="CP017634">
    <property type="protein sequence ID" value="ATW24402.1"/>
    <property type="molecule type" value="Genomic_DNA"/>
</dbReference>
<evidence type="ECO:0000256" key="1">
    <source>
        <dbReference type="ARBA" id="ARBA00004651"/>
    </source>
</evidence>
<keyword evidence="4 6" id="KW-1133">Transmembrane helix</keyword>
<dbReference type="RefSeq" id="WP_148133593.1">
    <property type="nucleotide sequence ID" value="NZ_CP017634.1"/>
</dbReference>
<accession>A0A3G1KPK7</accession>
<sequence>MHSVGRMIKAAGWPRLIIAMFLLLLFAIAPAVGVREDFSLSNTIGRFGMNAILVLSLVPMIQSGCGLNFGIPVGIVAGVFGAVCSLQFELKGFLGISAAMVIGVALAIIFGYGYGKLINMVKGDEMIIATYTGLSVIAFMSLFWIKLLPVTNPVLLWGYGGSGMRQTIGVDGYWASYISNILSFKIGPYFYFPTGMLIFLALCCLLVWAFFRTKTGTAMIAVGSNPDYARAAGINVDKMRTLSVVLSTALAAVGIIVYQQSFTFIQLYQAPFNFTFPTVAAVLIGGATINKASIKNVIIGTFLFQGIVTMAPMVIGSAISDMADVVRLIISNGMILYALTRKERKI</sequence>
<dbReference type="GO" id="GO:0022857">
    <property type="term" value="F:transmembrane transporter activity"/>
    <property type="evidence" value="ECO:0007669"/>
    <property type="project" value="InterPro"/>
</dbReference>
<feature type="transmembrane region" description="Helical" evidence="6">
    <location>
        <begin position="239"/>
        <end position="258"/>
    </location>
</feature>
<proteinExistence type="predicted"/>
<feature type="transmembrane region" description="Helical" evidence="6">
    <location>
        <begin position="325"/>
        <end position="340"/>
    </location>
</feature>
<keyword evidence="2" id="KW-1003">Cell membrane</keyword>
<keyword evidence="5 6" id="KW-0472">Membrane</keyword>
<dbReference type="PANTHER" id="PTHR32196:SF15">
    <property type="entry name" value="SUGAR ABC TRANSPORTER PERMEASE PROTEIN"/>
    <property type="match status" value="1"/>
</dbReference>
<evidence type="ECO:0000256" key="5">
    <source>
        <dbReference type="ARBA" id="ARBA00023136"/>
    </source>
</evidence>
<dbReference type="GO" id="GO:0005886">
    <property type="term" value="C:plasma membrane"/>
    <property type="evidence" value="ECO:0007669"/>
    <property type="project" value="UniProtKB-SubCell"/>
</dbReference>
<feature type="transmembrane region" description="Helical" evidence="6">
    <location>
        <begin position="126"/>
        <end position="145"/>
    </location>
</feature>
<feature type="transmembrane region" description="Helical" evidence="6">
    <location>
        <begin position="94"/>
        <end position="114"/>
    </location>
</feature>
<keyword evidence="8" id="KW-1185">Reference proteome</keyword>
<protein>
    <submittedName>
        <fullName evidence="7">ABC transporter</fullName>
    </submittedName>
</protein>
<feature type="transmembrane region" description="Helical" evidence="6">
    <location>
        <begin position="189"/>
        <end position="211"/>
    </location>
</feature>
<feature type="transmembrane region" description="Helical" evidence="6">
    <location>
        <begin position="297"/>
        <end position="319"/>
    </location>
</feature>
<dbReference type="AlphaFoldDB" id="A0A3G1KPK7"/>
<organism evidence="7 8">
    <name type="scientific">Formimonas warabiya</name>
    <dbReference type="NCBI Taxonomy" id="1761012"/>
    <lineage>
        <taxon>Bacteria</taxon>
        <taxon>Bacillati</taxon>
        <taxon>Bacillota</taxon>
        <taxon>Clostridia</taxon>
        <taxon>Eubacteriales</taxon>
        <taxon>Peptococcaceae</taxon>
        <taxon>Candidatus Formimonas</taxon>
    </lineage>
</organism>